<reference evidence="1" key="1">
    <citation type="journal article" date="2012" name="PLoS Negl. Trop. Dis.">
        <title>A systematically improved high quality genome and transcriptome of the human blood fluke Schistosoma mansoni.</title>
        <authorList>
            <person name="Protasio A.V."/>
            <person name="Tsai I.J."/>
            <person name="Babbage A."/>
            <person name="Nichol S."/>
            <person name="Hunt M."/>
            <person name="Aslett M.A."/>
            <person name="De Silva N."/>
            <person name="Velarde G.S."/>
            <person name="Anderson T.J."/>
            <person name="Clark R.C."/>
            <person name="Davidson C."/>
            <person name="Dillon G.P."/>
            <person name="Holroyd N.E."/>
            <person name="LoVerde P.T."/>
            <person name="Lloyd C."/>
            <person name="McQuillan J."/>
            <person name="Oliveira G."/>
            <person name="Otto T.D."/>
            <person name="Parker-Manuel S.J."/>
            <person name="Quail M.A."/>
            <person name="Wilson R.A."/>
            <person name="Zerlotini A."/>
            <person name="Dunne D.W."/>
            <person name="Berriman M."/>
        </authorList>
    </citation>
    <scope>NUCLEOTIDE SEQUENCE [LARGE SCALE GENOMIC DNA]</scope>
    <source>
        <strain evidence="1">Puerto Rican</strain>
    </source>
</reference>
<accession>A0A5K4F6Y9</accession>
<evidence type="ECO:0000313" key="1">
    <source>
        <dbReference type="Proteomes" id="UP000008854"/>
    </source>
</evidence>
<evidence type="ECO:0000313" key="2">
    <source>
        <dbReference type="WBParaSite" id="Smp_330100.2"/>
    </source>
</evidence>
<name>A0A5K4F6Y9_SCHMA</name>
<dbReference type="WBParaSite" id="Smp_330100.2">
    <property type="protein sequence ID" value="Smp_330100.2"/>
    <property type="gene ID" value="Smp_330100"/>
</dbReference>
<dbReference type="AlphaFoldDB" id="A0A5K4F6Y9"/>
<protein>
    <submittedName>
        <fullName evidence="2">DUF5063 domain-containing protein</fullName>
    </submittedName>
</protein>
<proteinExistence type="predicted"/>
<dbReference type="Proteomes" id="UP000008854">
    <property type="component" value="Unassembled WGS sequence"/>
</dbReference>
<keyword evidence="1" id="KW-1185">Reference proteome</keyword>
<sequence length="150" mass="17997">MGKKDSTSKKQRIINEIKEVKDSLQSHTEIIRSYSQRIKEITEKDKKNGRGNIQRNNQYVQCLIKYMHNDYNHDLMMELVNVVDNIEQSLNVTDQKSLKLKDCFTKEMIAYQNLNELSNWMHMRHVYINYFNYDLFTYRVLSELYKAVSS</sequence>
<organism evidence="1 2">
    <name type="scientific">Schistosoma mansoni</name>
    <name type="common">Blood fluke</name>
    <dbReference type="NCBI Taxonomy" id="6183"/>
    <lineage>
        <taxon>Eukaryota</taxon>
        <taxon>Metazoa</taxon>
        <taxon>Spiralia</taxon>
        <taxon>Lophotrochozoa</taxon>
        <taxon>Platyhelminthes</taxon>
        <taxon>Trematoda</taxon>
        <taxon>Digenea</taxon>
        <taxon>Strigeidida</taxon>
        <taxon>Schistosomatoidea</taxon>
        <taxon>Schistosomatidae</taxon>
        <taxon>Schistosoma</taxon>
    </lineage>
</organism>
<dbReference type="InParanoid" id="A0A5K4F6Y9"/>
<reference evidence="2" key="2">
    <citation type="submission" date="2019-11" db="UniProtKB">
        <authorList>
            <consortium name="WormBaseParasite"/>
        </authorList>
    </citation>
    <scope>IDENTIFICATION</scope>
    <source>
        <strain evidence="2">Puerto Rican</strain>
    </source>
</reference>